<feature type="region of interest" description="Disordered" evidence="1">
    <location>
        <begin position="1"/>
        <end position="25"/>
    </location>
</feature>
<evidence type="ECO:0000313" key="3">
    <source>
        <dbReference type="Proteomes" id="UP000447873"/>
    </source>
</evidence>
<reference evidence="2 3" key="1">
    <citation type="submission" date="2018-12" db="EMBL/GenBank/DDBJ databases">
        <title>Venturia inaequalis Genome Resource.</title>
        <authorList>
            <person name="Lichtner F.J."/>
        </authorList>
    </citation>
    <scope>NUCLEOTIDE SEQUENCE [LARGE SCALE GENOMIC DNA]</scope>
    <source>
        <strain evidence="2 3">120213</strain>
    </source>
</reference>
<dbReference type="PANTHER" id="PTHR46929">
    <property type="entry name" value="EXPRESSED PROTEIN"/>
    <property type="match status" value="1"/>
</dbReference>
<accession>A0A8H3Z851</accession>
<gene>
    <name evidence="2" type="ORF">EG328_010376</name>
</gene>
<comment type="caution">
    <text evidence="2">The sequence shown here is derived from an EMBL/GenBank/DDBJ whole genome shotgun (WGS) entry which is preliminary data.</text>
</comment>
<sequence length="287" mass="32487">MSPPRQALSIHDLTSDENGAGPGPSTLANQWVQAQGQHQEATFASIDADADQDLPVPIPNNTVTQGKRKKLDWNRRMVLRLLAGCKWAHLNGLAADNGFKSTAWTYIAKKVSEFYGRPISITQCQTKWQNVRKPWPIWLAHLGATSGWTTNELGVLVSEPEVMDRYYEKYPERRQFRHRRIEFENELDFLIGGRIATSRYARQGPHAVFNEDVSPHIALSPAPESHVSNRKRTADEAGVVDTIRDAKRGKKRSKREGVELWDIFKEYNKVLTAGIAKMADSNNPKTW</sequence>
<dbReference type="PANTHER" id="PTHR46929:SF3">
    <property type="entry name" value="MYB_SANT-LIKE DOMAIN-CONTAINING PROTEIN"/>
    <property type="match status" value="1"/>
</dbReference>
<evidence type="ECO:0000313" key="2">
    <source>
        <dbReference type="EMBL" id="KAE9982991.1"/>
    </source>
</evidence>
<dbReference type="AlphaFoldDB" id="A0A8H3Z851"/>
<evidence type="ECO:0000256" key="1">
    <source>
        <dbReference type="SAM" id="MobiDB-lite"/>
    </source>
</evidence>
<protein>
    <submittedName>
        <fullName evidence="2">Uncharacterized protein</fullName>
    </submittedName>
</protein>
<name>A0A8H3Z851_VENIN</name>
<proteinExistence type="predicted"/>
<dbReference type="EMBL" id="WNWS01000068">
    <property type="protein sequence ID" value="KAE9982991.1"/>
    <property type="molecule type" value="Genomic_DNA"/>
</dbReference>
<dbReference type="Proteomes" id="UP000447873">
    <property type="component" value="Unassembled WGS sequence"/>
</dbReference>
<organism evidence="2 3">
    <name type="scientific">Venturia inaequalis</name>
    <name type="common">Apple scab fungus</name>
    <dbReference type="NCBI Taxonomy" id="5025"/>
    <lineage>
        <taxon>Eukaryota</taxon>
        <taxon>Fungi</taxon>
        <taxon>Dikarya</taxon>
        <taxon>Ascomycota</taxon>
        <taxon>Pezizomycotina</taxon>
        <taxon>Dothideomycetes</taxon>
        <taxon>Pleosporomycetidae</taxon>
        <taxon>Venturiales</taxon>
        <taxon>Venturiaceae</taxon>
        <taxon>Venturia</taxon>
    </lineage>
</organism>